<dbReference type="EMBL" id="MU004186">
    <property type="protein sequence ID" value="KAF2497619.1"/>
    <property type="molecule type" value="Genomic_DNA"/>
</dbReference>
<name>A0A6A6QZE0_9PEZI</name>
<reference evidence="2" key="1">
    <citation type="journal article" date="2020" name="Stud. Mycol.">
        <title>101 Dothideomycetes genomes: a test case for predicting lifestyles and emergence of pathogens.</title>
        <authorList>
            <person name="Haridas S."/>
            <person name="Albert R."/>
            <person name="Binder M."/>
            <person name="Bloem J."/>
            <person name="Labutti K."/>
            <person name="Salamov A."/>
            <person name="Andreopoulos B."/>
            <person name="Baker S."/>
            <person name="Barry K."/>
            <person name="Bills G."/>
            <person name="Bluhm B."/>
            <person name="Cannon C."/>
            <person name="Castanera R."/>
            <person name="Culley D."/>
            <person name="Daum C."/>
            <person name="Ezra D."/>
            <person name="Gonzalez J."/>
            <person name="Henrissat B."/>
            <person name="Kuo A."/>
            <person name="Liang C."/>
            <person name="Lipzen A."/>
            <person name="Lutzoni F."/>
            <person name="Magnuson J."/>
            <person name="Mondo S."/>
            <person name="Nolan M."/>
            <person name="Ohm R."/>
            <person name="Pangilinan J."/>
            <person name="Park H.-J."/>
            <person name="Ramirez L."/>
            <person name="Alfaro M."/>
            <person name="Sun H."/>
            <person name="Tritt A."/>
            <person name="Yoshinaga Y."/>
            <person name="Zwiers L.-H."/>
            <person name="Turgeon B."/>
            <person name="Goodwin S."/>
            <person name="Spatafora J."/>
            <person name="Crous P."/>
            <person name="Grigoriev I."/>
        </authorList>
    </citation>
    <scope>NUCLEOTIDE SEQUENCE</scope>
    <source>
        <strain evidence="2">CBS 269.34</strain>
    </source>
</reference>
<evidence type="ECO:0000256" key="1">
    <source>
        <dbReference type="SAM" id="MobiDB-lite"/>
    </source>
</evidence>
<sequence length="126" mass="13855">MQALLAAHPTLRDDLRRVYAATFAPDTSQQQDHLEQHSGGTYRGQRGRGRGFGYRGRGGGRGGRGGRDTVPWTPKKGENDALYVLKGIRQGKRDGDTEGMKEFVKLVGEIYGSATIPDEETEQYGD</sequence>
<proteinExistence type="predicted"/>
<dbReference type="OrthoDB" id="18412at2759"/>
<feature type="compositionally biased region" description="Gly residues" evidence="1">
    <location>
        <begin position="50"/>
        <end position="63"/>
    </location>
</feature>
<dbReference type="AlphaFoldDB" id="A0A6A6QZE0"/>
<organism evidence="2 3">
    <name type="scientific">Lophium mytilinum</name>
    <dbReference type="NCBI Taxonomy" id="390894"/>
    <lineage>
        <taxon>Eukaryota</taxon>
        <taxon>Fungi</taxon>
        <taxon>Dikarya</taxon>
        <taxon>Ascomycota</taxon>
        <taxon>Pezizomycotina</taxon>
        <taxon>Dothideomycetes</taxon>
        <taxon>Pleosporomycetidae</taxon>
        <taxon>Mytilinidiales</taxon>
        <taxon>Mytilinidiaceae</taxon>
        <taxon>Lophium</taxon>
    </lineage>
</organism>
<evidence type="ECO:0000313" key="3">
    <source>
        <dbReference type="Proteomes" id="UP000799750"/>
    </source>
</evidence>
<feature type="region of interest" description="Disordered" evidence="1">
    <location>
        <begin position="22"/>
        <end position="76"/>
    </location>
</feature>
<gene>
    <name evidence="2" type="ORF">BU16DRAFT_319881</name>
</gene>
<protein>
    <submittedName>
        <fullName evidence="2">Uncharacterized protein</fullName>
    </submittedName>
</protein>
<evidence type="ECO:0000313" key="2">
    <source>
        <dbReference type="EMBL" id="KAF2497619.1"/>
    </source>
</evidence>
<keyword evidence="3" id="KW-1185">Reference proteome</keyword>
<dbReference type="Proteomes" id="UP000799750">
    <property type="component" value="Unassembled WGS sequence"/>
</dbReference>
<accession>A0A6A6QZE0</accession>